<feature type="region of interest" description="Disordered" evidence="2">
    <location>
        <begin position="38"/>
        <end position="58"/>
    </location>
</feature>
<proteinExistence type="predicted"/>
<keyword evidence="5" id="KW-1185">Reference proteome</keyword>
<dbReference type="EMBL" id="KB305236">
    <property type="protein sequence ID" value="ELU01273.1"/>
    <property type="molecule type" value="Genomic_DNA"/>
</dbReference>
<evidence type="ECO:0000256" key="1">
    <source>
        <dbReference type="SAM" id="Coils"/>
    </source>
</evidence>
<keyword evidence="1" id="KW-0175">Coiled coil</keyword>
<gene>
    <name evidence="3" type="ORF">CAPTEDRAFT_202517</name>
</gene>
<dbReference type="EnsemblMetazoa" id="CapteT202517">
    <property type="protein sequence ID" value="CapteP202517"/>
    <property type="gene ID" value="CapteG202517"/>
</dbReference>
<reference evidence="4" key="3">
    <citation type="submission" date="2015-06" db="UniProtKB">
        <authorList>
            <consortium name="EnsemblMetazoa"/>
        </authorList>
    </citation>
    <scope>IDENTIFICATION</scope>
</reference>
<dbReference type="HOGENOM" id="CLU_1397554_0_0_1"/>
<evidence type="ECO:0000256" key="2">
    <source>
        <dbReference type="SAM" id="MobiDB-lite"/>
    </source>
</evidence>
<feature type="coiled-coil region" evidence="1">
    <location>
        <begin position="138"/>
        <end position="179"/>
    </location>
</feature>
<protein>
    <submittedName>
        <fullName evidence="3 4">Uncharacterized protein</fullName>
    </submittedName>
</protein>
<dbReference type="Proteomes" id="UP000014760">
    <property type="component" value="Unassembled WGS sequence"/>
</dbReference>
<organism evidence="3">
    <name type="scientific">Capitella teleta</name>
    <name type="common">Polychaete worm</name>
    <dbReference type="NCBI Taxonomy" id="283909"/>
    <lineage>
        <taxon>Eukaryota</taxon>
        <taxon>Metazoa</taxon>
        <taxon>Spiralia</taxon>
        <taxon>Lophotrochozoa</taxon>
        <taxon>Annelida</taxon>
        <taxon>Polychaeta</taxon>
        <taxon>Sedentaria</taxon>
        <taxon>Scolecida</taxon>
        <taxon>Capitellidae</taxon>
        <taxon>Capitella</taxon>
    </lineage>
</organism>
<feature type="region of interest" description="Disordered" evidence="2">
    <location>
        <begin position="99"/>
        <end position="137"/>
    </location>
</feature>
<evidence type="ECO:0000313" key="5">
    <source>
        <dbReference type="Proteomes" id="UP000014760"/>
    </source>
</evidence>
<reference evidence="3 5" key="2">
    <citation type="journal article" date="2013" name="Nature">
        <title>Insights into bilaterian evolution from three spiralian genomes.</title>
        <authorList>
            <person name="Simakov O."/>
            <person name="Marletaz F."/>
            <person name="Cho S.J."/>
            <person name="Edsinger-Gonzales E."/>
            <person name="Havlak P."/>
            <person name="Hellsten U."/>
            <person name="Kuo D.H."/>
            <person name="Larsson T."/>
            <person name="Lv J."/>
            <person name="Arendt D."/>
            <person name="Savage R."/>
            <person name="Osoegawa K."/>
            <person name="de Jong P."/>
            <person name="Grimwood J."/>
            <person name="Chapman J.A."/>
            <person name="Shapiro H."/>
            <person name="Aerts A."/>
            <person name="Otillar R.P."/>
            <person name="Terry A.Y."/>
            <person name="Boore J.L."/>
            <person name="Grigoriev I.V."/>
            <person name="Lindberg D.R."/>
            <person name="Seaver E.C."/>
            <person name="Weisblat D.A."/>
            <person name="Putnam N.H."/>
            <person name="Rokhsar D.S."/>
        </authorList>
    </citation>
    <scope>NUCLEOTIDE SEQUENCE</scope>
    <source>
        <strain evidence="3 5">I ESC-2004</strain>
    </source>
</reference>
<evidence type="ECO:0000313" key="3">
    <source>
        <dbReference type="EMBL" id="ELU01273.1"/>
    </source>
</evidence>
<accession>R7UBU3</accession>
<name>R7UBU3_CAPTE</name>
<dbReference type="EMBL" id="AMQN01009360">
    <property type="status" value="NOT_ANNOTATED_CDS"/>
    <property type="molecule type" value="Genomic_DNA"/>
</dbReference>
<dbReference type="AlphaFoldDB" id="R7UBU3"/>
<reference evidence="5" key="1">
    <citation type="submission" date="2012-12" db="EMBL/GenBank/DDBJ databases">
        <authorList>
            <person name="Hellsten U."/>
            <person name="Grimwood J."/>
            <person name="Chapman J.A."/>
            <person name="Shapiro H."/>
            <person name="Aerts A."/>
            <person name="Otillar R.P."/>
            <person name="Terry A.Y."/>
            <person name="Boore J.L."/>
            <person name="Simakov O."/>
            <person name="Marletaz F."/>
            <person name="Cho S.-J."/>
            <person name="Edsinger-Gonzales E."/>
            <person name="Havlak P."/>
            <person name="Kuo D.-H."/>
            <person name="Larsson T."/>
            <person name="Lv J."/>
            <person name="Arendt D."/>
            <person name="Savage R."/>
            <person name="Osoegawa K."/>
            <person name="de Jong P."/>
            <person name="Lindberg D.R."/>
            <person name="Seaver E.C."/>
            <person name="Weisblat D.A."/>
            <person name="Putnam N.H."/>
            <person name="Grigoriev I.V."/>
            <person name="Rokhsar D.S."/>
        </authorList>
    </citation>
    <scope>NUCLEOTIDE SEQUENCE</scope>
    <source>
        <strain evidence="5">I ESC-2004</strain>
    </source>
</reference>
<sequence>MAIVAYTSNNNNTNNNITMHPKMPPHFSDVPWCKPRLPPIKRKRDSLPRDASQTSASSSSMALFRVISLVPSSTEPRSGATQVSLRFLRSHEKYEIFPAPELLPNPRSPLTPASPELQPKVPHPPATSPPAQSRRRHRVAACRDCQEAKEEKVALREENRHLLDTLAKCREEVLQLKAQILALQSPFDFKGSLSL</sequence>
<evidence type="ECO:0000313" key="4">
    <source>
        <dbReference type="EnsemblMetazoa" id="CapteP202517"/>
    </source>
</evidence>